<protein>
    <recommendedName>
        <fullName evidence="6">Transmembrane protein</fullName>
    </recommendedName>
</protein>
<dbReference type="OrthoDB" id="331385at2759"/>
<organism evidence="4 5">
    <name type="scientific">Besnoitia besnoiti</name>
    <name type="common">Apicomplexan protozoan</name>
    <dbReference type="NCBI Taxonomy" id="94643"/>
    <lineage>
        <taxon>Eukaryota</taxon>
        <taxon>Sar</taxon>
        <taxon>Alveolata</taxon>
        <taxon>Apicomplexa</taxon>
        <taxon>Conoidasida</taxon>
        <taxon>Coccidia</taxon>
        <taxon>Eucoccidiorida</taxon>
        <taxon>Eimeriorina</taxon>
        <taxon>Sarcocystidae</taxon>
        <taxon>Besnoitia</taxon>
    </lineage>
</organism>
<dbReference type="VEuPathDB" id="ToxoDB:BESB_065420"/>
<gene>
    <name evidence="4" type="ORF">BESB_065420</name>
</gene>
<dbReference type="AlphaFoldDB" id="A0A2A9MGG9"/>
<feature type="coiled-coil region" evidence="1">
    <location>
        <begin position="58"/>
        <end position="85"/>
    </location>
</feature>
<keyword evidence="1" id="KW-0175">Coiled coil</keyword>
<keyword evidence="5" id="KW-1185">Reference proteome</keyword>
<evidence type="ECO:0000313" key="4">
    <source>
        <dbReference type="EMBL" id="PFH34510.1"/>
    </source>
</evidence>
<accession>A0A2A9MGG9</accession>
<dbReference type="GeneID" id="40311469"/>
<reference evidence="4 5" key="1">
    <citation type="submission" date="2017-09" db="EMBL/GenBank/DDBJ databases">
        <title>Genome sequencing of Besnoitia besnoiti strain Bb-Ger1.</title>
        <authorList>
            <person name="Schares G."/>
            <person name="Venepally P."/>
            <person name="Lorenzi H.A."/>
        </authorList>
    </citation>
    <scope>NUCLEOTIDE SEQUENCE [LARGE SCALE GENOMIC DNA]</scope>
    <source>
        <strain evidence="4 5">Bb-Ger1</strain>
    </source>
</reference>
<dbReference type="KEGG" id="bbes:BESB_065420"/>
<evidence type="ECO:0000256" key="1">
    <source>
        <dbReference type="SAM" id="Coils"/>
    </source>
</evidence>
<keyword evidence="3" id="KW-0472">Membrane</keyword>
<name>A0A2A9MGG9_BESBE</name>
<evidence type="ECO:0000256" key="3">
    <source>
        <dbReference type="SAM" id="Phobius"/>
    </source>
</evidence>
<dbReference type="Proteomes" id="UP000224006">
    <property type="component" value="Chromosome VI"/>
</dbReference>
<keyword evidence="3" id="KW-1133">Transmembrane helix</keyword>
<evidence type="ECO:0000313" key="5">
    <source>
        <dbReference type="Proteomes" id="UP000224006"/>
    </source>
</evidence>
<comment type="caution">
    <text evidence="4">The sequence shown here is derived from an EMBL/GenBank/DDBJ whole genome shotgun (WGS) entry which is preliminary data.</text>
</comment>
<feature type="compositionally biased region" description="Basic and acidic residues" evidence="2">
    <location>
        <begin position="309"/>
        <end position="330"/>
    </location>
</feature>
<feature type="transmembrane region" description="Helical" evidence="3">
    <location>
        <begin position="31"/>
        <end position="55"/>
    </location>
</feature>
<evidence type="ECO:0008006" key="6">
    <source>
        <dbReference type="Google" id="ProtNLM"/>
    </source>
</evidence>
<dbReference type="EMBL" id="NWUJ01000006">
    <property type="protein sequence ID" value="PFH34510.1"/>
    <property type="molecule type" value="Genomic_DNA"/>
</dbReference>
<proteinExistence type="predicted"/>
<sequence>MWRLSSAFLTQSADAVTQDCDPSITSARQSLAFSVFLAFTVYGAVASLVFTVLMLMKTEQLKAAREEHQAEIVRVKERLRSTSATFRQRFIETLAWRLNYDNLLSLRVTFIDCCGLCKSRNPVFTAACFHLMRQQSSKLAWPVAEALSTHEVCAAPRRWDRAGEDAGGASETALSRWRSDPSSAKFLEERGRGVSRGTSPATVCDRLYSQGSSMPEEMAGIGQNLCGTKGTCSDDKMKDECQGRMEGCRCGGPGKAMAVTGDSGPGHPPSRTEKAVCVQKPVAGRNAGPVTLTCVQVCQAVGEGQGAADLDRSDRRDPDGEEQTPHESAEALFSERKRKLAYGKVVQIEGVQGCTCCSIDLIAR</sequence>
<feature type="region of interest" description="Disordered" evidence="2">
    <location>
        <begin position="306"/>
        <end position="330"/>
    </location>
</feature>
<dbReference type="RefSeq" id="XP_029218519.1">
    <property type="nucleotide sequence ID" value="XM_029364936.1"/>
</dbReference>
<keyword evidence="3" id="KW-0812">Transmembrane</keyword>
<evidence type="ECO:0000256" key="2">
    <source>
        <dbReference type="SAM" id="MobiDB-lite"/>
    </source>
</evidence>